<accession>A0A0A2KLD5</accession>
<dbReference type="AlphaFoldDB" id="A0A0A2KLD5"/>
<dbReference type="GO" id="GO:0005788">
    <property type="term" value="C:endoplasmic reticulum lumen"/>
    <property type="evidence" value="ECO:0007669"/>
    <property type="project" value="UniProtKB-UniRule"/>
</dbReference>
<dbReference type="PROSITE" id="PS51914">
    <property type="entry name" value="MRH"/>
    <property type="match status" value="1"/>
</dbReference>
<evidence type="ECO:0000256" key="1">
    <source>
        <dbReference type="ARBA" id="ARBA00004367"/>
    </source>
</evidence>
<dbReference type="OrthoDB" id="448954at2759"/>
<evidence type="ECO:0000256" key="3">
    <source>
        <dbReference type="ARBA" id="ARBA00022729"/>
    </source>
</evidence>
<comment type="similarity">
    <text evidence="2 7">Belongs to the OS-9 family.</text>
</comment>
<dbReference type="Pfam" id="PF07915">
    <property type="entry name" value="PRKCSH"/>
    <property type="match status" value="1"/>
</dbReference>
<comment type="subcellular location">
    <subcellularLocation>
        <location evidence="1 7">Endoplasmic reticulum membrane</location>
        <topology evidence="1 7">Peripheral membrane protein</topology>
        <orientation evidence="1 7">Lumenal side</orientation>
    </subcellularLocation>
</comment>
<dbReference type="PhylomeDB" id="A0A0A2KLD5"/>
<evidence type="ECO:0000313" key="12">
    <source>
        <dbReference type="Proteomes" id="UP000030104"/>
    </source>
</evidence>
<keyword evidence="3 9" id="KW-0732">Signal</keyword>
<evidence type="ECO:0000259" key="10">
    <source>
        <dbReference type="PROSITE" id="PS51914"/>
    </source>
</evidence>
<dbReference type="GO" id="GO:0030246">
    <property type="term" value="F:carbohydrate binding"/>
    <property type="evidence" value="ECO:0007669"/>
    <property type="project" value="UniProtKB-UniRule"/>
</dbReference>
<dbReference type="Gene3D" id="2.70.130.10">
    <property type="entry name" value="Mannose-6-phosphate receptor binding domain"/>
    <property type="match status" value="1"/>
</dbReference>
<evidence type="ECO:0000256" key="7">
    <source>
        <dbReference type="RuleBase" id="RU369099"/>
    </source>
</evidence>
<feature type="compositionally biased region" description="Basic and acidic residues" evidence="8">
    <location>
        <begin position="446"/>
        <end position="457"/>
    </location>
</feature>
<comment type="function">
    <text evidence="7">Lectin involved in the quality control of the secretory pathway. As a member of the endoplasmic reticulum-associated degradation lumenal (ERAD-L) surveillance system, targets misfolded endoplasmic reticulum lumenal glycoproteins for degradation.</text>
</comment>
<feature type="signal peptide" evidence="9">
    <location>
        <begin position="1"/>
        <end position="22"/>
    </location>
</feature>
<dbReference type="Proteomes" id="UP000030104">
    <property type="component" value="Unassembled WGS sequence"/>
</dbReference>
<feature type="region of interest" description="Disordered" evidence="8">
    <location>
        <begin position="436"/>
        <end position="495"/>
    </location>
</feature>
<protein>
    <recommendedName>
        <fullName evidence="7">Endoplasmic reticulum lectin</fullName>
    </recommendedName>
    <alternativeName>
        <fullName evidence="7">Protein OS-9 homolog</fullName>
    </alternativeName>
</protein>
<dbReference type="EMBL" id="JQGA01001270">
    <property type="protein sequence ID" value="KGO67686.1"/>
    <property type="molecule type" value="Genomic_DNA"/>
</dbReference>
<dbReference type="PANTHER" id="PTHR15414:SF0">
    <property type="entry name" value="ENDOPLASMIC RETICULUM LECTIN 1"/>
    <property type="match status" value="1"/>
</dbReference>
<dbReference type="OMA" id="AYPQFEV"/>
<evidence type="ECO:0000256" key="6">
    <source>
        <dbReference type="ARBA" id="ARBA00023157"/>
    </source>
</evidence>
<evidence type="ECO:0000256" key="8">
    <source>
        <dbReference type="SAM" id="MobiDB-lite"/>
    </source>
</evidence>
<keyword evidence="12" id="KW-1185">Reference proteome</keyword>
<feature type="compositionally biased region" description="Polar residues" evidence="8">
    <location>
        <begin position="61"/>
        <end position="72"/>
    </location>
</feature>
<evidence type="ECO:0000256" key="9">
    <source>
        <dbReference type="SAM" id="SignalP"/>
    </source>
</evidence>
<evidence type="ECO:0000256" key="4">
    <source>
        <dbReference type="ARBA" id="ARBA00022734"/>
    </source>
</evidence>
<feature type="compositionally biased region" description="Basic and acidic residues" evidence="8">
    <location>
        <begin position="465"/>
        <end position="477"/>
    </location>
</feature>
<feature type="region of interest" description="Disordered" evidence="8">
    <location>
        <begin position="61"/>
        <end position="88"/>
    </location>
</feature>
<keyword evidence="7" id="KW-0472">Membrane</keyword>
<dbReference type="InterPro" id="IPR012913">
    <property type="entry name" value="OS9-like_dom"/>
</dbReference>
<dbReference type="PANTHER" id="PTHR15414">
    <property type="entry name" value="OS-9-RELATED"/>
    <property type="match status" value="1"/>
</dbReference>
<dbReference type="GO" id="GO:0005789">
    <property type="term" value="C:endoplasmic reticulum membrane"/>
    <property type="evidence" value="ECO:0007669"/>
    <property type="project" value="UniProtKB-SubCell"/>
</dbReference>
<keyword evidence="4 7" id="KW-0430">Lectin</keyword>
<dbReference type="STRING" id="40296.A0A0A2KLD5"/>
<name>A0A0A2KLD5_PENIT</name>
<organism evidence="11 12">
    <name type="scientific">Penicillium italicum</name>
    <name type="common">Blue mold</name>
    <dbReference type="NCBI Taxonomy" id="40296"/>
    <lineage>
        <taxon>Eukaryota</taxon>
        <taxon>Fungi</taxon>
        <taxon>Dikarya</taxon>
        <taxon>Ascomycota</taxon>
        <taxon>Pezizomycotina</taxon>
        <taxon>Eurotiomycetes</taxon>
        <taxon>Eurotiomycetidae</taxon>
        <taxon>Eurotiales</taxon>
        <taxon>Aspergillaceae</taxon>
        <taxon>Penicillium</taxon>
    </lineage>
</organism>
<keyword evidence="5 7" id="KW-0256">Endoplasmic reticulum</keyword>
<evidence type="ECO:0000256" key="2">
    <source>
        <dbReference type="ARBA" id="ARBA00009918"/>
    </source>
</evidence>
<feature type="domain" description="MRH" evidence="10">
    <location>
        <begin position="151"/>
        <end position="286"/>
    </location>
</feature>
<reference evidence="11 12" key="1">
    <citation type="journal article" date="2015" name="Mol. Plant Microbe Interact.">
        <title>Genome, transcriptome, and functional analyses of Penicillium expansum provide new insights into secondary metabolism and pathogenicity.</title>
        <authorList>
            <person name="Ballester A.R."/>
            <person name="Marcet-Houben M."/>
            <person name="Levin E."/>
            <person name="Sela N."/>
            <person name="Selma-Lazaro C."/>
            <person name="Carmona L."/>
            <person name="Wisniewski M."/>
            <person name="Droby S."/>
            <person name="Gonzalez-Candelas L."/>
            <person name="Gabaldon T."/>
        </authorList>
    </citation>
    <scope>NUCLEOTIDE SEQUENCE [LARGE SCALE GENOMIC DNA]</scope>
    <source>
        <strain evidence="11 12">PHI-1</strain>
    </source>
</reference>
<dbReference type="GO" id="GO:0030968">
    <property type="term" value="P:endoplasmic reticulum unfolded protein response"/>
    <property type="evidence" value="ECO:0007669"/>
    <property type="project" value="UniProtKB-UniRule"/>
</dbReference>
<gene>
    <name evidence="11" type="ORF">PITC_064490</name>
</gene>
<evidence type="ECO:0000313" key="11">
    <source>
        <dbReference type="EMBL" id="KGO67686.1"/>
    </source>
</evidence>
<dbReference type="GO" id="GO:0030970">
    <property type="term" value="P:retrograde protein transport, ER to cytosol"/>
    <property type="evidence" value="ECO:0007669"/>
    <property type="project" value="TreeGrafter"/>
</dbReference>
<proteinExistence type="inferred from homology"/>
<comment type="caution">
    <text evidence="11">The sequence shown here is derived from an EMBL/GenBank/DDBJ whole genome shotgun (WGS) entry which is preliminary data.</text>
</comment>
<dbReference type="InterPro" id="IPR045149">
    <property type="entry name" value="OS-9-like"/>
</dbReference>
<evidence type="ECO:0000256" key="5">
    <source>
        <dbReference type="ARBA" id="ARBA00022824"/>
    </source>
</evidence>
<dbReference type="InterPro" id="IPR044865">
    <property type="entry name" value="MRH_dom"/>
</dbReference>
<feature type="chain" id="PRO_5001990240" description="Endoplasmic reticulum lectin" evidence="9">
    <location>
        <begin position="23"/>
        <end position="495"/>
    </location>
</feature>
<sequence>MGHSASLSPWLVLACAVSSVWANKKPFNINDDILAYPQYKVTFPEEYVLESHAEALLQSQASPGANDQNNPQVYMGKGRTDPTDQPEDVNGFSFTYEEMILEDRRLLCQIPRVTNDDHNTTRDKENNKADEQKELARATDRGLELLREMEGKCMYYFSGWWSYSFCYQKQIKQFHALPAGRGVPNYPPIEDTQTHSFVLGRFIGDKSEEEKPPSRTDVAELHTKGGSRYLVQHLRGGTKCDLTGRERKVEVQFHCHPQSTDHIGWIKELTTCSYLMVIYTPRLCDDVAFLPPRQDEIHTIECREILMPDEVTEWEAIKEWNMVNELADAATDADADVTQSELPIIGGIEVGGRKLVGMEGKVIEKGRVASAGEERVEVVAKRENGEIRKTSQQVLQKYDIDAEKLEEMKKLLEEEADGKDWTLQVVESNGVIKFQGLFDEGEEDTGNDKSEKHEKVPESSTGQKPKQETEVAKKKQSNENSEGSEGSEETFKDEL</sequence>
<keyword evidence="6" id="KW-1015">Disulfide bond</keyword>
<dbReference type="SUPFAM" id="SSF50911">
    <property type="entry name" value="Mannose 6-phosphate receptor domain"/>
    <property type="match status" value="1"/>
</dbReference>
<dbReference type="HOGENOM" id="CLU_025069_0_0_1"/>
<dbReference type="InterPro" id="IPR009011">
    <property type="entry name" value="Man6P_isomerase_rcpt-bd_dom_sf"/>
</dbReference>